<evidence type="ECO:0008006" key="9">
    <source>
        <dbReference type="Google" id="ProtNLM"/>
    </source>
</evidence>
<dbReference type="GO" id="GO:0006696">
    <property type="term" value="P:ergosterol biosynthetic process"/>
    <property type="evidence" value="ECO:0007669"/>
    <property type="project" value="TreeGrafter"/>
</dbReference>
<keyword evidence="4" id="KW-0560">Oxidoreductase</keyword>
<dbReference type="GO" id="GO:0005741">
    <property type="term" value="C:mitochondrial outer membrane"/>
    <property type="evidence" value="ECO:0007669"/>
    <property type="project" value="TreeGrafter"/>
</dbReference>
<keyword evidence="1" id="KW-0444">Lipid biosynthesis</keyword>
<keyword evidence="8" id="KW-1185">Reference proteome</keyword>
<comment type="similarity">
    <text evidence="6">Belongs to the short-chain dehydrogenases/reductases (SDR) family. ERG27 subfamily.</text>
</comment>
<proteinExistence type="inferred from homology"/>
<dbReference type="Gene3D" id="3.40.50.720">
    <property type="entry name" value="NAD(P)-binding Rossmann-like Domain"/>
    <property type="match status" value="1"/>
</dbReference>
<evidence type="ECO:0000313" key="8">
    <source>
        <dbReference type="Proteomes" id="UP000215127"/>
    </source>
</evidence>
<dbReference type="Proteomes" id="UP000215127">
    <property type="component" value="Chromosome 3"/>
</dbReference>
<protein>
    <recommendedName>
        <fullName evidence="9">3-keto-steroid reductase</fullName>
    </recommendedName>
</protein>
<dbReference type="GO" id="GO:0005811">
    <property type="term" value="C:lipid droplet"/>
    <property type="evidence" value="ECO:0007669"/>
    <property type="project" value="TreeGrafter"/>
</dbReference>
<dbReference type="SUPFAM" id="SSF51735">
    <property type="entry name" value="NAD(P)-binding Rossmann-fold domains"/>
    <property type="match status" value="1"/>
</dbReference>
<reference evidence="7 8" key="1">
    <citation type="submission" date="2016-06" db="EMBL/GenBank/DDBJ databases">
        <authorList>
            <person name="Kjaerup R.B."/>
            <person name="Dalgaard T.S."/>
            <person name="Juul-Madsen H.R."/>
        </authorList>
    </citation>
    <scope>NUCLEOTIDE SEQUENCE [LARGE SCALE GENOMIC DNA]</scope>
</reference>
<evidence type="ECO:0000256" key="1">
    <source>
        <dbReference type="ARBA" id="ARBA00022516"/>
    </source>
</evidence>
<dbReference type="PANTHER" id="PTHR43647:SF1">
    <property type="entry name" value="3-KETO-STEROID REDUCTASE ERG27"/>
    <property type="match status" value="1"/>
</dbReference>
<evidence type="ECO:0000256" key="3">
    <source>
        <dbReference type="ARBA" id="ARBA00022955"/>
    </source>
</evidence>
<evidence type="ECO:0000256" key="5">
    <source>
        <dbReference type="ARBA" id="ARBA00023098"/>
    </source>
</evidence>
<dbReference type="InterPro" id="IPR051593">
    <property type="entry name" value="Ergosterol_Biosynth_ERG27"/>
</dbReference>
<dbReference type="InterPro" id="IPR036291">
    <property type="entry name" value="NAD(P)-bd_dom_sf"/>
</dbReference>
<keyword evidence="2" id="KW-0521">NADP</keyword>
<dbReference type="STRING" id="1276538.A0A1X7RN75"/>
<evidence type="ECO:0000256" key="6">
    <source>
        <dbReference type="ARBA" id="ARBA00023593"/>
    </source>
</evidence>
<dbReference type="AlphaFoldDB" id="A0A1X7RN75"/>
<evidence type="ECO:0000313" key="7">
    <source>
        <dbReference type="EMBL" id="SMQ48894.1"/>
    </source>
</evidence>
<dbReference type="GO" id="GO:0005789">
    <property type="term" value="C:endoplasmic reticulum membrane"/>
    <property type="evidence" value="ECO:0007669"/>
    <property type="project" value="TreeGrafter"/>
</dbReference>
<evidence type="ECO:0000256" key="2">
    <source>
        <dbReference type="ARBA" id="ARBA00022857"/>
    </source>
</evidence>
<name>A0A1X7RN75_ZYMT9</name>
<organism evidence="7 8">
    <name type="scientific">Zymoseptoria tritici (strain ST99CH_3D7)</name>
    <dbReference type="NCBI Taxonomy" id="1276538"/>
    <lineage>
        <taxon>Eukaryota</taxon>
        <taxon>Fungi</taxon>
        <taxon>Dikarya</taxon>
        <taxon>Ascomycota</taxon>
        <taxon>Pezizomycotina</taxon>
        <taxon>Dothideomycetes</taxon>
        <taxon>Dothideomycetidae</taxon>
        <taxon>Mycosphaerellales</taxon>
        <taxon>Mycosphaerellaceae</taxon>
        <taxon>Zymoseptoria</taxon>
    </lineage>
</organism>
<dbReference type="EMBL" id="LT853694">
    <property type="protein sequence ID" value="SMQ48894.1"/>
    <property type="molecule type" value="Genomic_DNA"/>
</dbReference>
<evidence type="ECO:0000256" key="4">
    <source>
        <dbReference type="ARBA" id="ARBA00023002"/>
    </source>
</evidence>
<keyword evidence="3" id="KW-0752">Steroid biosynthesis</keyword>
<dbReference type="GO" id="GO:0000253">
    <property type="term" value="F:3-beta-hydroxysteroid 3-dehydrogenase (NADP+) activity"/>
    <property type="evidence" value="ECO:0007669"/>
    <property type="project" value="TreeGrafter"/>
</dbReference>
<accession>A0A1X7RN75</accession>
<dbReference type="PANTHER" id="PTHR43647">
    <property type="entry name" value="DEHYDROGENASE"/>
    <property type="match status" value="1"/>
</dbReference>
<gene>
    <name evidence="7" type="ORF">ZT3D7_G4044</name>
</gene>
<sequence>MSSKSNEKDVFTVLVTGANSGLGFALCCRLIDEFLYTRPQTQHLHLLFSTRDGKKGDDTKQRLQKHLVKFSRTANGTTLGISQLLDARIHLENVLVDLLKLTTVKSLAEQLLRRGQRLDAVVWNAGIPGWLGLNWPKAIWSVATDTVHATTYPEYMRPDLGAIAKPQLDGKKAGGSPEPTLGQVFTANVFGHYMLTHWLSPLMTRDTRIVWTSSISALPNSFSLDDIQGLKTPAAYECSKRLTDFLVLTSELPSAKPFMQSFLPTSKPDSTPKMYVTHPGVIGTSIAGLNAVMEFFMFLTFVFARLFGSPWHAAEPYKGAVSAVFAVLSTQLPDLEQRDGKGKWGSAVGVSGDERVARTEVDGWGFSGRVGSVPDGSVVGLRGRWRGLKQVTDESRREFEETGREVWKAMEQMREEWEARLGPLDQGVAK</sequence>
<keyword evidence="5" id="KW-0443">Lipid metabolism</keyword>